<organism evidence="2 3">
    <name type="scientific">Natronocella acetinitrilica</name>
    <dbReference type="NCBI Taxonomy" id="414046"/>
    <lineage>
        <taxon>Bacteria</taxon>
        <taxon>Pseudomonadati</taxon>
        <taxon>Pseudomonadota</taxon>
        <taxon>Gammaproteobacteria</taxon>
        <taxon>Chromatiales</taxon>
        <taxon>Ectothiorhodospiraceae</taxon>
        <taxon>Natronocella</taxon>
    </lineage>
</organism>
<keyword evidence="3" id="KW-1185">Reference proteome</keyword>
<proteinExistence type="predicted"/>
<evidence type="ECO:0008006" key="4">
    <source>
        <dbReference type="Google" id="ProtNLM"/>
    </source>
</evidence>
<dbReference type="Proteomes" id="UP001205843">
    <property type="component" value="Unassembled WGS sequence"/>
</dbReference>
<dbReference type="CDD" id="cd14740">
    <property type="entry name" value="PAAR_4"/>
    <property type="match status" value="1"/>
</dbReference>
<name>A0AAE3G202_9GAMM</name>
<gene>
    <name evidence="2" type="ORF">J2T57_001036</name>
</gene>
<protein>
    <recommendedName>
        <fullName evidence="4">DUF4150 domain-containing protein</fullName>
    </recommendedName>
</protein>
<comment type="caution">
    <text evidence="2">The sequence shown here is derived from an EMBL/GenBank/DDBJ whole genome shotgun (WGS) entry which is preliminary data.</text>
</comment>
<evidence type="ECO:0000313" key="3">
    <source>
        <dbReference type="Proteomes" id="UP001205843"/>
    </source>
</evidence>
<evidence type="ECO:0000256" key="1">
    <source>
        <dbReference type="SAM" id="MobiDB-lite"/>
    </source>
</evidence>
<dbReference type="Pfam" id="PF13665">
    <property type="entry name" value="Tox-PAAR-like"/>
    <property type="match status" value="1"/>
</dbReference>
<dbReference type="RefSeq" id="WP_253475274.1">
    <property type="nucleotide sequence ID" value="NZ_JALJXV010000002.1"/>
</dbReference>
<accession>A0AAE3G202</accession>
<feature type="region of interest" description="Disordered" evidence="1">
    <location>
        <begin position="54"/>
        <end position="94"/>
    </location>
</feature>
<reference evidence="2" key="1">
    <citation type="submission" date="2022-03" db="EMBL/GenBank/DDBJ databases">
        <title>Genomic Encyclopedia of Type Strains, Phase III (KMG-III): the genomes of soil and plant-associated and newly described type strains.</title>
        <authorList>
            <person name="Whitman W."/>
        </authorList>
    </citation>
    <scope>NUCLEOTIDE SEQUENCE</scope>
    <source>
        <strain evidence="2">ANL 6-2</strain>
    </source>
</reference>
<evidence type="ECO:0000313" key="2">
    <source>
        <dbReference type="EMBL" id="MCP1673937.1"/>
    </source>
</evidence>
<dbReference type="AlphaFoldDB" id="A0AAE3G202"/>
<dbReference type="EMBL" id="JALJXV010000002">
    <property type="protein sequence ID" value="MCP1673937.1"/>
    <property type="molecule type" value="Genomic_DNA"/>
</dbReference>
<sequence>MFPASTKQAGQCFAFPDVCKTPSPGGPVPIPYPNIGMVMQVQQESTKVKFAGKGAVTKKSKMNRSQGDEAGTAGGVVSNQNMGPVAYKQGSDKVKVEGQPTQHLTAMTGHNGSNANMPAGLQVVPSQVRVLVGL</sequence>